<keyword evidence="2" id="KW-1185">Reference proteome</keyword>
<proteinExistence type="predicted"/>
<evidence type="ECO:0000313" key="2">
    <source>
        <dbReference type="Proteomes" id="UP000095283"/>
    </source>
</evidence>
<feature type="chain" id="PRO_5009310705" evidence="1">
    <location>
        <begin position="23"/>
        <end position="104"/>
    </location>
</feature>
<keyword evidence="1" id="KW-0732">Signal</keyword>
<feature type="signal peptide" evidence="1">
    <location>
        <begin position="1"/>
        <end position="22"/>
    </location>
</feature>
<dbReference type="AlphaFoldDB" id="A0A1I7WKY1"/>
<sequence>MNQFNNLVKISWSFFLVLNTSNFKLLWQVKNKNDKSNLQKTTYKIVLTKNSKFSYIYIRAEYVKGSICFNQEFNDYLISKLYNRNKNPIKVTFNLNDLYNINKH</sequence>
<evidence type="ECO:0000256" key="1">
    <source>
        <dbReference type="SAM" id="SignalP"/>
    </source>
</evidence>
<name>A0A1I7WKY1_HETBA</name>
<evidence type="ECO:0000313" key="3">
    <source>
        <dbReference type="WBParaSite" id="Hba_05778"/>
    </source>
</evidence>
<reference evidence="3" key="1">
    <citation type="submission" date="2016-11" db="UniProtKB">
        <authorList>
            <consortium name="WormBaseParasite"/>
        </authorList>
    </citation>
    <scope>IDENTIFICATION</scope>
</reference>
<accession>A0A1I7WKY1</accession>
<organism evidence="2 3">
    <name type="scientific">Heterorhabditis bacteriophora</name>
    <name type="common">Entomopathogenic nematode worm</name>
    <dbReference type="NCBI Taxonomy" id="37862"/>
    <lineage>
        <taxon>Eukaryota</taxon>
        <taxon>Metazoa</taxon>
        <taxon>Ecdysozoa</taxon>
        <taxon>Nematoda</taxon>
        <taxon>Chromadorea</taxon>
        <taxon>Rhabditida</taxon>
        <taxon>Rhabditina</taxon>
        <taxon>Rhabditomorpha</taxon>
        <taxon>Strongyloidea</taxon>
        <taxon>Heterorhabditidae</taxon>
        <taxon>Heterorhabditis</taxon>
    </lineage>
</organism>
<protein>
    <submittedName>
        <fullName evidence="3">Uncharacterized protein</fullName>
    </submittedName>
</protein>
<dbReference type="Proteomes" id="UP000095283">
    <property type="component" value="Unplaced"/>
</dbReference>
<dbReference type="WBParaSite" id="Hba_05778">
    <property type="protein sequence ID" value="Hba_05778"/>
    <property type="gene ID" value="Hba_05778"/>
</dbReference>